<proteinExistence type="inferred from homology"/>
<name>A0A4P6Q4V6_9ACTN</name>
<evidence type="ECO:0000313" key="10">
    <source>
        <dbReference type="Proteomes" id="UP000292235"/>
    </source>
</evidence>
<dbReference type="AlphaFoldDB" id="A0A4P6Q4V6"/>
<dbReference type="OrthoDB" id="9806637at2"/>
<protein>
    <recommendedName>
        <fullName evidence="7">Ribosomal RNA small subunit methyltransferase H</fullName>
        <ecNumber evidence="7">2.1.1.199</ecNumber>
    </recommendedName>
    <alternativeName>
        <fullName evidence="7">16S rRNA m(4)C1402 methyltransferase</fullName>
    </alternativeName>
    <alternativeName>
        <fullName evidence="7">rRNA (cytosine-N(4)-)-methyltransferase RsmH</fullName>
    </alternativeName>
</protein>
<keyword evidence="6 7" id="KW-0949">S-adenosyl-L-methionine</keyword>
<dbReference type="EMBL" id="CP036455">
    <property type="protein sequence ID" value="QBI53884.1"/>
    <property type="molecule type" value="Genomic_DNA"/>
</dbReference>
<organism evidence="9 10">
    <name type="scientific">Streptomonospora litoralis</name>
    <dbReference type="NCBI Taxonomy" id="2498135"/>
    <lineage>
        <taxon>Bacteria</taxon>
        <taxon>Bacillati</taxon>
        <taxon>Actinomycetota</taxon>
        <taxon>Actinomycetes</taxon>
        <taxon>Streptosporangiales</taxon>
        <taxon>Nocardiopsidaceae</taxon>
        <taxon>Streptomonospora</taxon>
    </lineage>
</organism>
<dbReference type="Gene3D" id="3.40.50.150">
    <property type="entry name" value="Vaccinia Virus protein VP39"/>
    <property type="match status" value="1"/>
</dbReference>
<dbReference type="GO" id="GO:0070475">
    <property type="term" value="P:rRNA base methylation"/>
    <property type="evidence" value="ECO:0007669"/>
    <property type="project" value="UniProtKB-UniRule"/>
</dbReference>
<dbReference type="InterPro" id="IPR002903">
    <property type="entry name" value="RsmH"/>
</dbReference>
<reference evidence="9 10" key="1">
    <citation type="submission" date="2019-02" db="EMBL/GenBank/DDBJ databases">
        <authorList>
            <person name="Khodamoradi S."/>
            <person name="Hahnke R.L."/>
            <person name="Kaempfer P."/>
            <person name="Schumann P."/>
            <person name="Rohde M."/>
            <person name="Steinert M."/>
            <person name="Luzhetskyy A."/>
            <person name="Wink J."/>
            <person name="Ruckert C."/>
        </authorList>
    </citation>
    <scope>NUCLEOTIDE SEQUENCE [LARGE SCALE GENOMIC DNA]</scope>
    <source>
        <strain evidence="9 10">M2</strain>
    </source>
</reference>
<feature type="binding site" evidence="7">
    <location>
        <begin position="45"/>
        <end position="47"/>
    </location>
    <ligand>
        <name>S-adenosyl-L-methionine</name>
        <dbReference type="ChEBI" id="CHEBI:59789"/>
    </ligand>
</feature>
<dbReference type="Pfam" id="PF01795">
    <property type="entry name" value="Methyltransf_5"/>
    <property type="match status" value="1"/>
</dbReference>
<feature type="binding site" evidence="7">
    <location>
        <position position="119"/>
    </location>
    <ligand>
        <name>S-adenosyl-L-methionine</name>
        <dbReference type="ChEBI" id="CHEBI:59789"/>
    </ligand>
</feature>
<evidence type="ECO:0000256" key="7">
    <source>
        <dbReference type="HAMAP-Rule" id="MF_01007"/>
    </source>
</evidence>
<dbReference type="PIRSF" id="PIRSF004486">
    <property type="entry name" value="MraW"/>
    <property type="match status" value="1"/>
</dbReference>
<dbReference type="SUPFAM" id="SSF81799">
    <property type="entry name" value="Putative methyltransferase TM0872, insert domain"/>
    <property type="match status" value="1"/>
</dbReference>
<comment type="function">
    <text evidence="7">Specifically methylates the N4 position of cytidine in position 1402 (C1402) of 16S rRNA.</text>
</comment>
<gene>
    <name evidence="7 9" type="primary">rsmH</name>
    <name evidence="9" type="ORF">EKD16_10490</name>
</gene>
<evidence type="ECO:0000256" key="4">
    <source>
        <dbReference type="ARBA" id="ARBA00022603"/>
    </source>
</evidence>
<dbReference type="InterPro" id="IPR029063">
    <property type="entry name" value="SAM-dependent_MTases_sf"/>
</dbReference>
<comment type="catalytic activity">
    <reaction evidence="7">
        <text>cytidine(1402) in 16S rRNA + S-adenosyl-L-methionine = N(4)-methylcytidine(1402) in 16S rRNA + S-adenosyl-L-homocysteine + H(+)</text>
        <dbReference type="Rhea" id="RHEA:42928"/>
        <dbReference type="Rhea" id="RHEA-COMP:10286"/>
        <dbReference type="Rhea" id="RHEA-COMP:10287"/>
        <dbReference type="ChEBI" id="CHEBI:15378"/>
        <dbReference type="ChEBI" id="CHEBI:57856"/>
        <dbReference type="ChEBI" id="CHEBI:59789"/>
        <dbReference type="ChEBI" id="CHEBI:74506"/>
        <dbReference type="ChEBI" id="CHEBI:82748"/>
        <dbReference type="EC" id="2.1.1.199"/>
    </reaction>
</comment>
<dbReference type="HAMAP" id="MF_01007">
    <property type="entry name" value="16SrRNA_methyltr_H"/>
    <property type="match status" value="1"/>
</dbReference>
<evidence type="ECO:0000313" key="9">
    <source>
        <dbReference type="EMBL" id="QBI53884.1"/>
    </source>
</evidence>
<feature type="region of interest" description="Disordered" evidence="8">
    <location>
        <begin position="272"/>
        <end position="324"/>
    </location>
</feature>
<keyword evidence="3 7" id="KW-0698">rRNA processing</keyword>
<keyword evidence="4 7" id="KW-0489">Methyltransferase</keyword>
<evidence type="ECO:0000256" key="5">
    <source>
        <dbReference type="ARBA" id="ARBA00022679"/>
    </source>
</evidence>
<evidence type="ECO:0000256" key="1">
    <source>
        <dbReference type="ARBA" id="ARBA00010396"/>
    </source>
</evidence>
<dbReference type="Proteomes" id="UP000292235">
    <property type="component" value="Chromosome"/>
</dbReference>
<dbReference type="Gene3D" id="1.10.150.170">
    <property type="entry name" value="Putative methyltransferase TM0872, insert domain"/>
    <property type="match status" value="1"/>
</dbReference>
<dbReference type="NCBIfam" id="TIGR00006">
    <property type="entry name" value="16S rRNA (cytosine(1402)-N(4))-methyltransferase RsmH"/>
    <property type="match status" value="1"/>
</dbReference>
<dbReference type="GO" id="GO:0005737">
    <property type="term" value="C:cytoplasm"/>
    <property type="evidence" value="ECO:0007669"/>
    <property type="project" value="UniProtKB-SubCell"/>
</dbReference>
<dbReference type="InterPro" id="IPR023397">
    <property type="entry name" value="SAM-dep_MeTrfase_MraW_recog"/>
</dbReference>
<evidence type="ECO:0000256" key="8">
    <source>
        <dbReference type="SAM" id="MobiDB-lite"/>
    </source>
</evidence>
<feature type="binding site" evidence="7">
    <location>
        <position position="91"/>
    </location>
    <ligand>
        <name>S-adenosyl-L-methionine</name>
        <dbReference type="ChEBI" id="CHEBI:59789"/>
    </ligand>
</feature>
<comment type="subcellular location">
    <subcellularLocation>
        <location evidence="7">Cytoplasm</location>
    </subcellularLocation>
</comment>
<keyword evidence="10" id="KW-1185">Reference proteome</keyword>
<dbReference type="SUPFAM" id="SSF53335">
    <property type="entry name" value="S-adenosyl-L-methionine-dependent methyltransferases"/>
    <property type="match status" value="1"/>
</dbReference>
<dbReference type="GO" id="GO:0071424">
    <property type="term" value="F:rRNA (cytosine-N4-)-methyltransferase activity"/>
    <property type="evidence" value="ECO:0007669"/>
    <property type="project" value="UniProtKB-UniRule"/>
</dbReference>
<dbReference type="EC" id="2.1.1.199" evidence="7"/>
<feature type="binding site" evidence="7">
    <location>
        <position position="64"/>
    </location>
    <ligand>
        <name>S-adenosyl-L-methionine</name>
        <dbReference type="ChEBI" id="CHEBI:59789"/>
    </ligand>
</feature>
<dbReference type="FunFam" id="1.10.150.170:FF:000001">
    <property type="entry name" value="Ribosomal RNA small subunit methyltransferase H"/>
    <property type="match status" value="1"/>
</dbReference>
<comment type="similarity">
    <text evidence="1 7">Belongs to the methyltransferase superfamily. RsmH family.</text>
</comment>
<evidence type="ECO:0000256" key="3">
    <source>
        <dbReference type="ARBA" id="ARBA00022552"/>
    </source>
</evidence>
<keyword evidence="5 7" id="KW-0808">Transferase</keyword>
<keyword evidence="2 7" id="KW-0963">Cytoplasm</keyword>
<dbReference type="PANTHER" id="PTHR11265:SF0">
    <property type="entry name" value="12S RRNA N4-METHYLCYTIDINE METHYLTRANSFERASE"/>
    <property type="match status" value="1"/>
</dbReference>
<dbReference type="KEGG" id="strr:EKD16_10490"/>
<evidence type="ECO:0000256" key="2">
    <source>
        <dbReference type="ARBA" id="ARBA00022490"/>
    </source>
</evidence>
<accession>A0A4P6Q4V6</accession>
<dbReference type="PANTHER" id="PTHR11265">
    <property type="entry name" value="S-ADENOSYL-METHYLTRANSFERASE MRAW"/>
    <property type="match status" value="1"/>
</dbReference>
<feature type="binding site" evidence="7">
    <location>
        <position position="112"/>
    </location>
    <ligand>
        <name>S-adenosyl-L-methionine</name>
        <dbReference type="ChEBI" id="CHEBI:59789"/>
    </ligand>
</feature>
<evidence type="ECO:0000256" key="6">
    <source>
        <dbReference type="ARBA" id="ARBA00022691"/>
    </source>
</evidence>
<sequence length="324" mass="34992">MLMADTGSEPGAGHTPVMLDRIAELLAPALAAPGAVLVDGTLGLGGHAAALLDAHPRMRLVGVDRDTAALERSRARLAPYADRVEFAHAEYDDVPEVLDGLGRTEVQAVLLDLGVSSPQLDESERGFAYSHEAPLDMRMDRTQRRTAADVVNTYSVAELTRVLRDYGEERFAGRIAQAVARRRAAEPIDSTRVLAELVRDAIPAATRRTGGNPAKRTFQALRIEVNAELDILSRALPAAVERLAVEGRIAVLSYHSLEDRITKRALGALATDTTPAGLPVPLPEHSPQLRLLTRGAESPTDQENEANPRAASARLRAAERIRRP</sequence>